<feature type="transmembrane region" description="Helical" evidence="5">
    <location>
        <begin position="183"/>
        <end position="209"/>
    </location>
</feature>
<protein>
    <submittedName>
        <fullName evidence="7">ABC-2 type transport system permease protein</fullName>
    </submittedName>
</protein>
<keyword evidence="2 5" id="KW-0812">Transmembrane</keyword>
<feature type="transmembrane region" description="Helical" evidence="5">
    <location>
        <begin position="230"/>
        <end position="258"/>
    </location>
</feature>
<evidence type="ECO:0000313" key="8">
    <source>
        <dbReference type="Proteomes" id="UP001266099"/>
    </source>
</evidence>
<gene>
    <name evidence="7" type="ORF">J2S36_001392</name>
</gene>
<reference evidence="7 8" key="1">
    <citation type="submission" date="2023-07" db="EMBL/GenBank/DDBJ databases">
        <title>Sequencing the genomes of 1000 actinobacteria strains.</title>
        <authorList>
            <person name="Klenk H.-P."/>
        </authorList>
    </citation>
    <scope>NUCLEOTIDE SEQUENCE [LARGE SCALE GENOMIC DNA]</scope>
    <source>
        <strain evidence="7 8">DSM 15539</strain>
    </source>
</reference>
<feature type="transmembrane region" description="Helical" evidence="5">
    <location>
        <begin position="361"/>
        <end position="383"/>
    </location>
</feature>
<keyword evidence="4 5" id="KW-0472">Membrane</keyword>
<comment type="subcellular location">
    <subcellularLocation>
        <location evidence="1">Membrane</location>
        <topology evidence="1">Multi-pass membrane protein</topology>
    </subcellularLocation>
</comment>
<dbReference type="RefSeq" id="WP_309956856.1">
    <property type="nucleotide sequence ID" value="NZ_JAVDUJ010000001.1"/>
</dbReference>
<feature type="transmembrane region" description="Helical" evidence="5">
    <location>
        <begin position="302"/>
        <end position="324"/>
    </location>
</feature>
<dbReference type="InterPro" id="IPR013525">
    <property type="entry name" value="ABC2_TM"/>
</dbReference>
<evidence type="ECO:0000256" key="2">
    <source>
        <dbReference type="ARBA" id="ARBA00022692"/>
    </source>
</evidence>
<dbReference type="PANTHER" id="PTHR43471:SF3">
    <property type="entry name" value="ABC TRANSPORTER PERMEASE PROTEIN NATB"/>
    <property type="match status" value="1"/>
</dbReference>
<dbReference type="PANTHER" id="PTHR43471">
    <property type="entry name" value="ABC TRANSPORTER PERMEASE"/>
    <property type="match status" value="1"/>
</dbReference>
<accession>A0ABU1T386</accession>
<feature type="transmembrane region" description="Helical" evidence="5">
    <location>
        <begin position="270"/>
        <end position="290"/>
    </location>
</feature>
<evidence type="ECO:0000313" key="7">
    <source>
        <dbReference type="EMBL" id="MDR6939849.1"/>
    </source>
</evidence>
<evidence type="ECO:0000256" key="3">
    <source>
        <dbReference type="ARBA" id="ARBA00022989"/>
    </source>
</evidence>
<dbReference type="Pfam" id="PF12698">
    <property type="entry name" value="ABC2_membrane_3"/>
    <property type="match status" value="1"/>
</dbReference>
<evidence type="ECO:0000256" key="5">
    <source>
        <dbReference type="SAM" id="Phobius"/>
    </source>
</evidence>
<evidence type="ECO:0000256" key="1">
    <source>
        <dbReference type="ARBA" id="ARBA00004141"/>
    </source>
</evidence>
<evidence type="ECO:0000256" key="4">
    <source>
        <dbReference type="ARBA" id="ARBA00023136"/>
    </source>
</evidence>
<feature type="domain" description="ABC-2 type transporter transmembrane" evidence="6">
    <location>
        <begin position="19"/>
        <end position="379"/>
    </location>
</feature>
<dbReference type="Proteomes" id="UP001266099">
    <property type="component" value="Unassembled WGS sequence"/>
</dbReference>
<keyword evidence="3 5" id="KW-1133">Transmembrane helix</keyword>
<comment type="caution">
    <text evidence="7">The sequence shown here is derived from an EMBL/GenBank/DDBJ whole genome shotgun (WGS) entry which is preliminary data.</text>
</comment>
<organism evidence="7 8">
    <name type="scientific">Arcanobacterium hippocoleae</name>
    <dbReference type="NCBI Taxonomy" id="149017"/>
    <lineage>
        <taxon>Bacteria</taxon>
        <taxon>Bacillati</taxon>
        <taxon>Actinomycetota</taxon>
        <taxon>Actinomycetes</taxon>
        <taxon>Actinomycetales</taxon>
        <taxon>Actinomycetaceae</taxon>
        <taxon>Arcanobacterium</taxon>
    </lineage>
</organism>
<proteinExistence type="predicted"/>
<feature type="transmembrane region" description="Helical" evidence="5">
    <location>
        <begin position="20"/>
        <end position="41"/>
    </location>
</feature>
<keyword evidence="8" id="KW-1185">Reference proteome</keyword>
<evidence type="ECO:0000259" key="6">
    <source>
        <dbReference type="Pfam" id="PF12698"/>
    </source>
</evidence>
<sequence>MLKHIIAREYKVLMRTKAQVISTLITILLILGGGFAGKYFLDQENDDATSQPDKAAIVKVALAPEMESFEKVLNDTGLIASEVIESQPDYGKWLTEIADREEDGVSLVLAGTLQEPKIIRYGENFIDSSAIKLIGQAVTFSQVQQIAGEITPQQAENLAAAMDIPVQTVTGSGNLMIENPVGYFTALVAQFLLFFAVTTSLSTLSVGIVEEKSSRVVEILLSAVRPRTLLLGKIIGIGLFALTQLVLYLVAIFVSLNIAGLWHGIEVGTILIWMIIWLLLGFFTFTTLAGGVSSMVSRQEDLGGIITPLMLLMIIPFYLGMFLVPAAPDSIWTKVFSTIPGFSSFIMPVRQAYESVEIWELVLAAGISFVSVPLFAAVAGRIYENSILRMGKRVTLRQALSGK</sequence>
<dbReference type="EMBL" id="JAVDUJ010000001">
    <property type="protein sequence ID" value="MDR6939849.1"/>
    <property type="molecule type" value="Genomic_DNA"/>
</dbReference>
<name>A0ABU1T386_9ACTO</name>